<gene>
    <name evidence="3" type="ORF">GP486_004335</name>
</gene>
<sequence length="496" mass="53033">MYFFPRRPGIGLSVALLAAAVYASSVPQDVTTIGFQEVDAKKPDTQQICAMTYQNPRQTWIDSGASVFLDRWLAANGSDNWANRIDQQTTAHGSQGTSNLDCVDLEGGNCPYPSKQCREFTPPPLFHVRNAMATCYNMFTAFHEKLQDNTILTSLSIENIISDMGLSTPDRGINIFGALSGSFGVAAGLAAAAGPLIGGPLGILAGIFGIAGATQGSPPDYSQPLKDQLSAVFTATEKQLETTVQTIFGGGDTSKLPGVSGVGPNGETQDIAKFFADGKFLVQVTSAGVITSLLDPFFQKGAELMRQSLVVTLLKAAGYYIFVNTDRDQNACNGITGSRFINGVSNRPLPRVSRKLTPYPTYQQCYTIEHGERFRINGNIAQTTKVIDRNVVLNFDDPSKGYNIDVVTFYNNAQACQDAHPNFDGEVDTAAIPTDGSYPQCFFNLPVIKGSTSPCVAVAEFKATYPDSLGFSVGSCEPPPTLPPPGSNRPPPGISD</sequence>
<organism evidence="3 4">
    <name type="scientific">Trichoglossum hirsutum</name>
    <dbReference type="NCBI Taxonomy" id="265104"/>
    <lineage>
        <taxon>Eukaryota</taxon>
        <taxon>Fungi</taxon>
        <taxon>Dikarya</taxon>
        <taxon>Ascomycota</taxon>
        <taxon>Pezizomycotina</taxon>
        <taxon>Geoglossomycetes</taxon>
        <taxon>Geoglossales</taxon>
        <taxon>Geoglossaceae</taxon>
        <taxon>Trichoglossum</taxon>
    </lineage>
</organism>
<name>A0A9P8LB14_9PEZI</name>
<accession>A0A9P8LB14</accession>
<evidence type="ECO:0000313" key="3">
    <source>
        <dbReference type="EMBL" id="KAH0559084.1"/>
    </source>
</evidence>
<dbReference type="EMBL" id="JAGHQM010000671">
    <property type="protein sequence ID" value="KAH0559084.1"/>
    <property type="molecule type" value="Genomic_DNA"/>
</dbReference>
<dbReference type="Proteomes" id="UP000750711">
    <property type="component" value="Unassembled WGS sequence"/>
</dbReference>
<feature type="signal peptide" evidence="2">
    <location>
        <begin position="1"/>
        <end position="23"/>
    </location>
</feature>
<feature type="compositionally biased region" description="Pro residues" evidence="1">
    <location>
        <begin position="477"/>
        <end position="496"/>
    </location>
</feature>
<protein>
    <submittedName>
        <fullName evidence="3">Uncharacterized protein</fullName>
    </submittedName>
</protein>
<evidence type="ECO:0000256" key="1">
    <source>
        <dbReference type="SAM" id="MobiDB-lite"/>
    </source>
</evidence>
<evidence type="ECO:0000256" key="2">
    <source>
        <dbReference type="SAM" id="SignalP"/>
    </source>
</evidence>
<feature type="chain" id="PRO_5040402705" evidence="2">
    <location>
        <begin position="24"/>
        <end position="496"/>
    </location>
</feature>
<reference evidence="3" key="1">
    <citation type="submission" date="2021-03" db="EMBL/GenBank/DDBJ databases">
        <title>Comparative genomics and phylogenomic investigation of the class Geoglossomycetes provide insights into ecological specialization and systematics.</title>
        <authorList>
            <person name="Melie T."/>
            <person name="Pirro S."/>
            <person name="Miller A.N."/>
            <person name="Quandt A."/>
        </authorList>
    </citation>
    <scope>NUCLEOTIDE SEQUENCE</scope>
    <source>
        <strain evidence="3">CAQ_001_2017</strain>
    </source>
</reference>
<comment type="caution">
    <text evidence="3">The sequence shown here is derived from an EMBL/GenBank/DDBJ whole genome shotgun (WGS) entry which is preliminary data.</text>
</comment>
<keyword evidence="2" id="KW-0732">Signal</keyword>
<keyword evidence="4" id="KW-1185">Reference proteome</keyword>
<feature type="region of interest" description="Disordered" evidence="1">
    <location>
        <begin position="475"/>
        <end position="496"/>
    </location>
</feature>
<evidence type="ECO:0000313" key="4">
    <source>
        <dbReference type="Proteomes" id="UP000750711"/>
    </source>
</evidence>
<proteinExistence type="predicted"/>
<dbReference type="AlphaFoldDB" id="A0A9P8LB14"/>